<sequence>MLVVRNFGTVAELHMSPRVRVLVEQLHPVVMGGYTGVWSRERITARVGKQGQSISRGGTRRGIGAVLSRHGQTVLRIGGVGGRRLSGEVGECGGHAIRPRFAITVSE</sequence>
<proteinExistence type="predicted"/>
<dbReference type="EMBL" id="HBUF01681100">
    <property type="protein sequence ID" value="CAG6792348.1"/>
    <property type="molecule type" value="Transcribed_RNA"/>
</dbReference>
<dbReference type="AlphaFoldDB" id="A0A8D9BVG9"/>
<dbReference type="EMBL" id="HBUF01681101">
    <property type="protein sequence ID" value="CAG6792350.1"/>
    <property type="molecule type" value="Transcribed_RNA"/>
</dbReference>
<accession>A0A8D9BVG9</accession>
<protein>
    <submittedName>
        <fullName evidence="1">Uncharacterized protein</fullName>
    </submittedName>
</protein>
<evidence type="ECO:0000313" key="1">
    <source>
        <dbReference type="EMBL" id="CAG6792350.1"/>
    </source>
</evidence>
<reference evidence="1" key="1">
    <citation type="submission" date="2021-05" db="EMBL/GenBank/DDBJ databases">
        <authorList>
            <person name="Alioto T."/>
            <person name="Alioto T."/>
            <person name="Gomez Garrido J."/>
        </authorList>
    </citation>
    <scope>NUCLEOTIDE SEQUENCE</scope>
</reference>
<organism evidence="1">
    <name type="scientific">Cacopsylla melanoneura</name>
    <dbReference type="NCBI Taxonomy" id="428564"/>
    <lineage>
        <taxon>Eukaryota</taxon>
        <taxon>Metazoa</taxon>
        <taxon>Ecdysozoa</taxon>
        <taxon>Arthropoda</taxon>
        <taxon>Hexapoda</taxon>
        <taxon>Insecta</taxon>
        <taxon>Pterygota</taxon>
        <taxon>Neoptera</taxon>
        <taxon>Paraneoptera</taxon>
        <taxon>Hemiptera</taxon>
        <taxon>Sternorrhyncha</taxon>
        <taxon>Psylloidea</taxon>
        <taxon>Psyllidae</taxon>
        <taxon>Psyllinae</taxon>
        <taxon>Cacopsylla</taxon>
    </lineage>
</organism>
<name>A0A8D9BVG9_9HEMI</name>